<dbReference type="Pfam" id="PF07786">
    <property type="entry name" value="HGSNAT_cat"/>
    <property type="match status" value="1"/>
</dbReference>
<keyword evidence="1" id="KW-1133">Transmembrane helix</keyword>
<dbReference type="Proteomes" id="UP000199283">
    <property type="component" value="Unassembled WGS sequence"/>
</dbReference>
<sequence>MIITKGRLIAVDWMRTLAFVAMAIFHFGRDFEVLGLVPPGTTFGGLWDISARTIAGSFLFLVGFSLWLAHGSRFRARSYFKRLAVLIVAAAGVSLATYFAVPGAWVRFGILHSIALTSLIGLLFLRAHWVVTLAAAAAVFWLAPMLRTPALDGAWWMWTGLGTWVPPSIDYEPLVPWLAPLLAGLAFGQAGGGRLMQWGPKQPGQLAEALAWPGRHALSLYLIHQPILVAVVFSGAWVWRQL</sequence>
<dbReference type="STRING" id="188906.SAMN04488526_3343"/>
<name>A0A1H7SJB7_9RHOB</name>
<dbReference type="InterPro" id="IPR012429">
    <property type="entry name" value="HGSNAT_cat"/>
</dbReference>
<keyword evidence="1" id="KW-0472">Membrane</keyword>
<gene>
    <name evidence="3" type="ORF">SAMN04488526_3343</name>
</gene>
<feature type="transmembrane region" description="Helical" evidence="1">
    <location>
        <begin position="217"/>
        <end position="239"/>
    </location>
</feature>
<feature type="transmembrane region" description="Helical" evidence="1">
    <location>
        <begin position="49"/>
        <end position="68"/>
    </location>
</feature>
<evidence type="ECO:0000313" key="4">
    <source>
        <dbReference type="Proteomes" id="UP000199283"/>
    </source>
</evidence>
<proteinExistence type="predicted"/>
<dbReference type="OrthoDB" id="9807591at2"/>
<accession>A0A1H7SJB7</accession>
<feature type="domain" description="Heparan-alpha-glucosaminide N-acetyltransferase catalytic" evidence="2">
    <location>
        <begin position="7"/>
        <end position="226"/>
    </location>
</feature>
<evidence type="ECO:0000313" key="3">
    <source>
        <dbReference type="EMBL" id="SEL71537.1"/>
    </source>
</evidence>
<dbReference type="EMBL" id="FNZQ01000008">
    <property type="protein sequence ID" value="SEL71537.1"/>
    <property type="molecule type" value="Genomic_DNA"/>
</dbReference>
<organism evidence="3 4">
    <name type="scientific">Jannaschia helgolandensis</name>
    <dbReference type="NCBI Taxonomy" id="188906"/>
    <lineage>
        <taxon>Bacteria</taxon>
        <taxon>Pseudomonadati</taxon>
        <taxon>Pseudomonadota</taxon>
        <taxon>Alphaproteobacteria</taxon>
        <taxon>Rhodobacterales</taxon>
        <taxon>Roseobacteraceae</taxon>
        <taxon>Jannaschia</taxon>
    </lineage>
</organism>
<reference evidence="3 4" key="1">
    <citation type="submission" date="2016-10" db="EMBL/GenBank/DDBJ databases">
        <authorList>
            <person name="de Groot N.N."/>
        </authorList>
    </citation>
    <scope>NUCLEOTIDE SEQUENCE [LARGE SCALE GENOMIC DNA]</scope>
    <source>
        <strain evidence="3 4">DSM 14858</strain>
    </source>
</reference>
<keyword evidence="1" id="KW-0812">Transmembrane</keyword>
<evidence type="ECO:0000256" key="1">
    <source>
        <dbReference type="SAM" id="Phobius"/>
    </source>
</evidence>
<dbReference type="RefSeq" id="WP_092764921.1">
    <property type="nucleotide sequence ID" value="NZ_FNZQ01000008.1"/>
</dbReference>
<protein>
    <submittedName>
        <fullName evidence="3">Uncharacterized membrane protein</fullName>
    </submittedName>
</protein>
<feature type="transmembrane region" description="Helical" evidence="1">
    <location>
        <begin position="12"/>
        <end position="29"/>
    </location>
</feature>
<evidence type="ECO:0000259" key="2">
    <source>
        <dbReference type="Pfam" id="PF07786"/>
    </source>
</evidence>
<keyword evidence="4" id="KW-1185">Reference proteome</keyword>
<dbReference type="AlphaFoldDB" id="A0A1H7SJB7"/>
<feature type="transmembrane region" description="Helical" evidence="1">
    <location>
        <begin position="80"/>
        <end position="99"/>
    </location>
</feature>